<organism evidence="3 4">
    <name type="scientific">Candidatus Nomurabacteria bacterium CG22_combo_CG10-13_8_21_14_all_32_8</name>
    <dbReference type="NCBI Taxonomy" id="1974732"/>
    <lineage>
        <taxon>Bacteria</taxon>
        <taxon>Candidatus Nomuraibacteriota</taxon>
    </lineage>
</organism>
<dbReference type="InterPro" id="IPR043993">
    <property type="entry name" value="T4SS_pilin"/>
</dbReference>
<proteinExistence type="predicted"/>
<keyword evidence="1" id="KW-0472">Membrane</keyword>
<evidence type="ECO:0000256" key="1">
    <source>
        <dbReference type="SAM" id="Phobius"/>
    </source>
</evidence>
<comment type="caution">
    <text evidence="3">The sequence shown here is derived from an EMBL/GenBank/DDBJ whole genome shotgun (WGS) entry which is preliminary data.</text>
</comment>
<name>A0A2H0CH82_9BACT</name>
<dbReference type="EMBL" id="PCTI01000011">
    <property type="protein sequence ID" value="PIP69141.1"/>
    <property type="molecule type" value="Genomic_DNA"/>
</dbReference>
<keyword evidence="2" id="KW-0732">Signal</keyword>
<evidence type="ECO:0000313" key="3">
    <source>
        <dbReference type="EMBL" id="PIP69141.1"/>
    </source>
</evidence>
<feature type="transmembrane region" description="Helical" evidence="1">
    <location>
        <begin position="48"/>
        <end position="74"/>
    </location>
</feature>
<feature type="transmembrane region" description="Helical" evidence="1">
    <location>
        <begin position="86"/>
        <end position="107"/>
    </location>
</feature>
<feature type="signal peptide" evidence="2">
    <location>
        <begin position="1"/>
        <end position="22"/>
    </location>
</feature>
<sequence length="127" mass="13314">MKKKLIGLSSLVLGFAPFVALAAQPSGGRCDGIGLGSVEGIICKIGDILSVIIPILIVLGVVYFVWGVITYVISDDEEAKKKGKNRMIYGIIGLVVIVAMWGLVGIVDRTFGLGTGTTAPPLPEVPF</sequence>
<feature type="chain" id="PRO_5013916990" evidence="2">
    <location>
        <begin position="23"/>
        <end position="127"/>
    </location>
</feature>
<accession>A0A2H0CH82</accession>
<dbReference type="AlphaFoldDB" id="A0A2H0CH82"/>
<protein>
    <submittedName>
        <fullName evidence="3">Uncharacterized protein</fullName>
    </submittedName>
</protein>
<keyword evidence="1" id="KW-0812">Transmembrane</keyword>
<keyword evidence="1" id="KW-1133">Transmembrane helix</keyword>
<evidence type="ECO:0000313" key="4">
    <source>
        <dbReference type="Proteomes" id="UP000229176"/>
    </source>
</evidence>
<dbReference type="Proteomes" id="UP000229176">
    <property type="component" value="Unassembled WGS sequence"/>
</dbReference>
<dbReference type="NCBIfam" id="NF045849">
    <property type="entry name" value="ICE_MMCAP2_0565"/>
    <property type="match status" value="1"/>
</dbReference>
<dbReference type="Pfam" id="PF18895">
    <property type="entry name" value="T4SS_pilin"/>
    <property type="match status" value="1"/>
</dbReference>
<reference evidence="3 4" key="1">
    <citation type="submission" date="2017-09" db="EMBL/GenBank/DDBJ databases">
        <title>Depth-based differentiation of microbial function through sediment-hosted aquifers and enrichment of novel symbionts in the deep terrestrial subsurface.</title>
        <authorList>
            <person name="Probst A.J."/>
            <person name="Ladd B."/>
            <person name="Jarett J.K."/>
            <person name="Geller-Mcgrath D.E."/>
            <person name="Sieber C.M."/>
            <person name="Emerson J.B."/>
            <person name="Anantharaman K."/>
            <person name="Thomas B.C."/>
            <person name="Malmstrom R."/>
            <person name="Stieglmeier M."/>
            <person name="Klingl A."/>
            <person name="Woyke T."/>
            <person name="Ryan C.M."/>
            <person name="Banfield J.F."/>
        </authorList>
    </citation>
    <scope>NUCLEOTIDE SEQUENCE [LARGE SCALE GENOMIC DNA]</scope>
    <source>
        <strain evidence="3">CG22_combo_CG10-13_8_21_14_all_32_8</strain>
    </source>
</reference>
<evidence type="ECO:0000256" key="2">
    <source>
        <dbReference type="SAM" id="SignalP"/>
    </source>
</evidence>
<gene>
    <name evidence="3" type="ORF">COW91_01045</name>
</gene>